<dbReference type="AlphaFoldDB" id="A0A085N3F0"/>
<dbReference type="Proteomes" id="UP000030758">
    <property type="component" value="Unassembled WGS sequence"/>
</dbReference>
<protein>
    <submittedName>
        <fullName evidence="1">Uncharacterized protein</fullName>
    </submittedName>
</protein>
<name>A0A085N3F0_9BILA</name>
<sequence>MQREKCNKCSNIRPAPPSQIASFGFNKASVQCHVSGFNNRVLGQSQVNDCKRGLGEVPVQTSAVPFNFCERNFRTTHFIRPFVTQ</sequence>
<proteinExistence type="predicted"/>
<organism evidence="1">
    <name type="scientific">Trichuris suis</name>
    <name type="common">pig whipworm</name>
    <dbReference type="NCBI Taxonomy" id="68888"/>
    <lineage>
        <taxon>Eukaryota</taxon>
        <taxon>Metazoa</taxon>
        <taxon>Ecdysozoa</taxon>
        <taxon>Nematoda</taxon>
        <taxon>Enoplea</taxon>
        <taxon>Dorylaimia</taxon>
        <taxon>Trichinellida</taxon>
        <taxon>Trichuridae</taxon>
        <taxon>Trichuris</taxon>
    </lineage>
</organism>
<evidence type="ECO:0000313" key="1">
    <source>
        <dbReference type="EMBL" id="KFD63996.1"/>
    </source>
</evidence>
<gene>
    <name evidence="1" type="ORF">M514_23844</name>
</gene>
<dbReference type="EMBL" id="KL367563">
    <property type="protein sequence ID" value="KFD63996.1"/>
    <property type="molecule type" value="Genomic_DNA"/>
</dbReference>
<accession>A0A085N3F0</accession>
<reference evidence="1" key="1">
    <citation type="journal article" date="2014" name="Nat. Genet.">
        <title>Genome and transcriptome of the porcine whipworm Trichuris suis.</title>
        <authorList>
            <person name="Jex A.R."/>
            <person name="Nejsum P."/>
            <person name="Schwarz E.M."/>
            <person name="Hu L."/>
            <person name="Young N.D."/>
            <person name="Hall R.S."/>
            <person name="Korhonen P.K."/>
            <person name="Liao S."/>
            <person name="Thamsborg S."/>
            <person name="Xia J."/>
            <person name="Xu P."/>
            <person name="Wang S."/>
            <person name="Scheerlinck J.P."/>
            <person name="Hofmann A."/>
            <person name="Sternberg P.W."/>
            <person name="Wang J."/>
            <person name="Gasser R.B."/>
        </authorList>
    </citation>
    <scope>NUCLEOTIDE SEQUENCE [LARGE SCALE GENOMIC DNA]</scope>
    <source>
        <strain evidence="1">DCEP-RM93F</strain>
    </source>
</reference>